<accession>A0A5B7HUB7</accession>
<gene>
    <name evidence="1" type="ORF">E2C01_066619</name>
</gene>
<organism evidence="1 2">
    <name type="scientific">Portunus trituberculatus</name>
    <name type="common">Swimming crab</name>
    <name type="synonym">Neptunus trituberculatus</name>
    <dbReference type="NCBI Taxonomy" id="210409"/>
    <lineage>
        <taxon>Eukaryota</taxon>
        <taxon>Metazoa</taxon>
        <taxon>Ecdysozoa</taxon>
        <taxon>Arthropoda</taxon>
        <taxon>Crustacea</taxon>
        <taxon>Multicrustacea</taxon>
        <taxon>Malacostraca</taxon>
        <taxon>Eumalacostraca</taxon>
        <taxon>Eucarida</taxon>
        <taxon>Decapoda</taxon>
        <taxon>Pleocyemata</taxon>
        <taxon>Brachyura</taxon>
        <taxon>Eubrachyura</taxon>
        <taxon>Portunoidea</taxon>
        <taxon>Portunidae</taxon>
        <taxon>Portuninae</taxon>
        <taxon>Portunus</taxon>
    </lineage>
</organism>
<proteinExistence type="predicted"/>
<comment type="caution">
    <text evidence="1">The sequence shown here is derived from an EMBL/GenBank/DDBJ whole genome shotgun (WGS) entry which is preliminary data.</text>
</comment>
<dbReference type="Proteomes" id="UP000324222">
    <property type="component" value="Unassembled WGS sequence"/>
</dbReference>
<protein>
    <submittedName>
        <fullName evidence="1">Uncharacterized protein</fullName>
    </submittedName>
</protein>
<reference evidence="1 2" key="1">
    <citation type="submission" date="2019-05" db="EMBL/GenBank/DDBJ databases">
        <title>Another draft genome of Portunus trituberculatus and its Hox gene families provides insights of decapod evolution.</title>
        <authorList>
            <person name="Jeong J.-H."/>
            <person name="Song I."/>
            <person name="Kim S."/>
            <person name="Choi T."/>
            <person name="Kim D."/>
            <person name="Ryu S."/>
            <person name="Kim W."/>
        </authorList>
    </citation>
    <scope>NUCLEOTIDE SEQUENCE [LARGE SCALE GENOMIC DNA]</scope>
    <source>
        <tissue evidence="1">Muscle</tissue>
    </source>
</reference>
<keyword evidence="2" id="KW-1185">Reference proteome</keyword>
<dbReference type="EMBL" id="VSRR010034523">
    <property type="protein sequence ID" value="MPC72318.1"/>
    <property type="molecule type" value="Genomic_DNA"/>
</dbReference>
<sequence>MLGAAAAGESPLGLPPPSADFIFESDYSSTIHRYSINITQFSKIKCSSVSDFEGCLVTCLPQI</sequence>
<evidence type="ECO:0000313" key="2">
    <source>
        <dbReference type="Proteomes" id="UP000324222"/>
    </source>
</evidence>
<name>A0A5B7HUB7_PORTR</name>
<evidence type="ECO:0000313" key="1">
    <source>
        <dbReference type="EMBL" id="MPC72318.1"/>
    </source>
</evidence>
<dbReference type="AlphaFoldDB" id="A0A5B7HUB7"/>